<organism evidence="2 3">
    <name type="scientific">Eragrostis curvula</name>
    <name type="common">weeping love grass</name>
    <dbReference type="NCBI Taxonomy" id="38414"/>
    <lineage>
        <taxon>Eukaryota</taxon>
        <taxon>Viridiplantae</taxon>
        <taxon>Streptophyta</taxon>
        <taxon>Embryophyta</taxon>
        <taxon>Tracheophyta</taxon>
        <taxon>Spermatophyta</taxon>
        <taxon>Magnoliopsida</taxon>
        <taxon>Liliopsida</taxon>
        <taxon>Poales</taxon>
        <taxon>Poaceae</taxon>
        <taxon>PACMAD clade</taxon>
        <taxon>Chloridoideae</taxon>
        <taxon>Eragrostideae</taxon>
        <taxon>Eragrostidinae</taxon>
        <taxon>Eragrostis</taxon>
    </lineage>
</organism>
<feature type="signal peptide" evidence="1">
    <location>
        <begin position="1"/>
        <end position="25"/>
    </location>
</feature>
<gene>
    <name evidence="2" type="ORF">EJB05_08687</name>
</gene>
<proteinExistence type="predicted"/>
<reference evidence="2 3" key="1">
    <citation type="journal article" date="2019" name="Sci. Rep.">
        <title>A high-quality genome of Eragrostis curvula grass provides insights into Poaceae evolution and supports new strategies to enhance forage quality.</title>
        <authorList>
            <person name="Carballo J."/>
            <person name="Santos B.A.C.M."/>
            <person name="Zappacosta D."/>
            <person name="Garbus I."/>
            <person name="Selva J.P."/>
            <person name="Gallo C.A."/>
            <person name="Diaz A."/>
            <person name="Albertini E."/>
            <person name="Caccamo M."/>
            <person name="Echenique V."/>
        </authorList>
    </citation>
    <scope>NUCLEOTIDE SEQUENCE [LARGE SCALE GENOMIC DNA]</scope>
    <source>
        <strain evidence="3">cv. Victoria</strain>
        <tissue evidence="2">Leaf</tissue>
    </source>
</reference>
<dbReference type="Gramene" id="TVU42291">
    <property type="protein sequence ID" value="TVU42291"/>
    <property type="gene ID" value="EJB05_08687"/>
</dbReference>
<dbReference type="EMBL" id="RWGY01000005">
    <property type="protein sequence ID" value="TVU42291.1"/>
    <property type="molecule type" value="Genomic_DNA"/>
</dbReference>
<evidence type="ECO:0000256" key="1">
    <source>
        <dbReference type="SAM" id="SignalP"/>
    </source>
</evidence>
<sequence>MCVRASSRFLTTLASVLLWMLFSFGQIGDRSNAALVTQVEYCREKHGRREVESHRLSTLLRFLGIADKAKGYGGCVSVRLSARER</sequence>
<evidence type="ECO:0000313" key="3">
    <source>
        <dbReference type="Proteomes" id="UP000324897"/>
    </source>
</evidence>
<accession>A0A5J9W2W3</accession>
<evidence type="ECO:0008006" key="4">
    <source>
        <dbReference type="Google" id="ProtNLM"/>
    </source>
</evidence>
<dbReference type="AlphaFoldDB" id="A0A5J9W2W3"/>
<keyword evidence="1" id="KW-0732">Signal</keyword>
<name>A0A5J9W2W3_9POAL</name>
<dbReference type="Proteomes" id="UP000324897">
    <property type="component" value="Unassembled WGS sequence"/>
</dbReference>
<feature type="chain" id="PRO_5023830805" description="Secreted protein" evidence="1">
    <location>
        <begin position="26"/>
        <end position="85"/>
    </location>
</feature>
<comment type="caution">
    <text evidence="2">The sequence shown here is derived from an EMBL/GenBank/DDBJ whole genome shotgun (WGS) entry which is preliminary data.</text>
</comment>
<protein>
    <recommendedName>
        <fullName evidence="4">Secreted protein</fullName>
    </recommendedName>
</protein>
<evidence type="ECO:0000313" key="2">
    <source>
        <dbReference type="EMBL" id="TVU42291.1"/>
    </source>
</evidence>
<keyword evidence="3" id="KW-1185">Reference proteome</keyword>